<evidence type="ECO:0000313" key="2">
    <source>
        <dbReference type="EnsemblPlants" id="OBART01G25970.1"/>
    </source>
</evidence>
<dbReference type="PaxDb" id="65489-OBART01G25970.1"/>
<sequence>MVTWAGWCTYCSQGCGVGVDLSADIAVSDSSPINRSGAERRARRMLPPAPGSPSSSQPINHEARCLRSPQRRSPVTD</sequence>
<evidence type="ECO:0000256" key="1">
    <source>
        <dbReference type="SAM" id="MobiDB-lite"/>
    </source>
</evidence>
<accession>A0A0D3ESA9</accession>
<dbReference type="Gramene" id="OBART01G25970.1">
    <property type="protein sequence ID" value="OBART01G25970.1"/>
    <property type="gene ID" value="OBART01G25970"/>
</dbReference>
<dbReference type="HOGENOM" id="CLU_2641987_0_0_1"/>
<organism evidence="2">
    <name type="scientific">Oryza barthii</name>
    <dbReference type="NCBI Taxonomy" id="65489"/>
    <lineage>
        <taxon>Eukaryota</taxon>
        <taxon>Viridiplantae</taxon>
        <taxon>Streptophyta</taxon>
        <taxon>Embryophyta</taxon>
        <taxon>Tracheophyta</taxon>
        <taxon>Spermatophyta</taxon>
        <taxon>Magnoliopsida</taxon>
        <taxon>Liliopsida</taxon>
        <taxon>Poales</taxon>
        <taxon>Poaceae</taxon>
        <taxon>BOP clade</taxon>
        <taxon>Oryzoideae</taxon>
        <taxon>Oryzeae</taxon>
        <taxon>Oryzinae</taxon>
        <taxon>Oryza</taxon>
    </lineage>
</organism>
<feature type="region of interest" description="Disordered" evidence="1">
    <location>
        <begin position="29"/>
        <end position="77"/>
    </location>
</feature>
<dbReference type="EnsemblPlants" id="OBART01G25970.1">
    <property type="protein sequence ID" value="OBART01G25970.1"/>
    <property type="gene ID" value="OBART01G25970"/>
</dbReference>
<reference evidence="2" key="1">
    <citation type="journal article" date="2009" name="Rice">
        <title>De Novo Next Generation Sequencing of Plant Genomes.</title>
        <authorList>
            <person name="Rounsley S."/>
            <person name="Marri P.R."/>
            <person name="Yu Y."/>
            <person name="He R."/>
            <person name="Sisneros N."/>
            <person name="Goicoechea J.L."/>
            <person name="Lee S.J."/>
            <person name="Angelova A."/>
            <person name="Kudrna D."/>
            <person name="Luo M."/>
            <person name="Affourtit J."/>
            <person name="Desany B."/>
            <person name="Knight J."/>
            <person name="Niazi F."/>
            <person name="Egholm M."/>
            <person name="Wing R.A."/>
        </authorList>
    </citation>
    <scope>NUCLEOTIDE SEQUENCE [LARGE SCALE GENOMIC DNA]</scope>
    <source>
        <strain evidence="2">cv. IRGC 105608</strain>
    </source>
</reference>
<evidence type="ECO:0000313" key="3">
    <source>
        <dbReference type="Proteomes" id="UP000026960"/>
    </source>
</evidence>
<reference evidence="2" key="2">
    <citation type="submission" date="2015-03" db="UniProtKB">
        <authorList>
            <consortium name="EnsemblPlants"/>
        </authorList>
    </citation>
    <scope>IDENTIFICATION</scope>
</reference>
<keyword evidence="3" id="KW-1185">Reference proteome</keyword>
<name>A0A0D3ESA9_9ORYZ</name>
<protein>
    <submittedName>
        <fullName evidence="2">Uncharacterized protein</fullName>
    </submittedName>
</protein>
<dbReference type="Proteomes" id="UP000026960">
    <property type="component" value="Chromosome 1"/>
</dbReference>
<proteinExistence type="predicted"/>
<dbReference type="AlphaFoldDB" id="A0A0D3ESA9"/>